<evidence type="ECO:0000313" key="8">
    <source>
        <dbReference type="Proteomes" id="UP000031928"/>
    </source>
</evidence>
<keyword evidence="2 5" id="KW-0812">Transmembrane</keyword>
<evidence type="ECO:0000256" key="1">
    <source>
        <dbReference type="ARBA" id="ARBA00004127"/>
    </source>
</evidence>
<feature type="transmembrane region" description="Helical" evidence="5">
    <location>
        <begin position="43"/>
        <end position="64"/>
    </location>
</feature>
<keyword evidence="3 5" id="KW-1133">Transmembrane helix</keyword>
<accession>A0A0B6TI95</accession>
<dbReference type="Proteomes" id="UP000031928">
    <property type="component" value="Chromosome"/>
</dbReference>
<dbReference type="Pfam" id="PF02656">
    <property type="entry name" value="DUF202"/>
    <property type="match status" value="1"/>
</dbReference>
<evidence type="ECO:0000256" key="3">
    <source>
        <dbReference type="ARBA" id="ARBA00022989"/>
    </source>
</evidence>
<comment type="subcellular location">
    <subcellularLocation>
        <location evidence="1">Endomembrane system</location>
        <topology evidence="1">Multi-pass membrane protein</topology>
    </subcellularLocation>
</comment>
<gene>
    <name evidence="7" type="ORF">B840_00290</name>
</gene>
<evidence type="ECO:0000256" key="5">
    <source>
        <dbReference type="SAM" id="Phobius"/>
    </source>
</evidence>
<name>A0A0B6TI95_9CORY</name>
<evidence type="ECO:0000256" key="4">
    <source>
        <dbReference type="ARBA" id="ARBA00023136"/>
    </source>
</evidence>
<evidence type="ECO:0000256" key="2">
    <source>
        <dbReference type="ARBA" id="ARBA00022692"/>
    </source>
</evidence>
<dbReference type="HOGENOM" id="CLU_150487_1_1_11"/>
<reference evidence="7 8" key="1">
    <citation type="submission" date="2014-05" db="EMBL/GenBank/DDBJ databases">
        <title>Complete genome sequence of Corynebacterium marinum DSM 44953.</title>
        <authorList>
            <person name="Schaffert L."/>
            <person name="Albersmeier A."/>
            <person name="Kalinowski J."/>
            <person name="Ruckert C."/>
        </authorList>
    </citation>
    <scope>NUCLEOTIDE SEQUENCE [LARGE SCALE GENOMIC DNA]</scope>
    <source>
        <strain evidence="7 8">DSM 44953</strain>
    </source>
</reference>
<dbReference type="AlphaFoldDB" id="A0A0B6TI95"/>
<keyword evidence="4 5" id="KW-0472">Membrane</keyword>
<protein>
    <recommendedName>
        <fullName evidence="6">DUF202 domain-containing protein</fullName>
    </recommendedName>
</protein>
<proteinExistence type="predicted"/>
<sequence length="108" mass="11471">MTPPPLIHGDPGLQPERTTLAWTRTTVSFAVSSAILLRWLPHYGVLVVTLILLLVAMALGIYLSQTARHRAAVQGLVAGRVRAQVGVVALMTAGMIVFGVAGLFLILS</sequence>
<keyword evidence="8" id="KW-1185">Reference proteome</keyword>
<dbReference type="RefSeq" id="WP_042620462.1">
    <property type="nucleotide sequence ID" value="NZ_CP007790.1"/>
</dbReference>
<dbReference type="GO" id="GO:0012505">
    <property type="term" value="C:endomembrane system"/>
    <property type="evidence" value="ECO:0007669"/>
    <property type="project" value="UniProtKB-SubCell"/>
</dbReference>
<dbReference type="OrthoDB" id="3701077at2"/>
<dbReference type="STRING" id="1224162.B840_00290"/>
<feature type="domain" description="DUF202" evidence="6">
    <location>
        <begin position="10"/>
        <end position="72"/>
    </location>
</feature>
<evidence type="ECO:0000259" key="6">
    <source>
        <dbReference type="Pfam" id="PF02656"/>
    </source>
</evidence>
<evidence type="ECO:0000313" key="7">
    <source>
        <dbReference type="EMBL" id="AJK67698.1"/>
    </source>
</evidence>
<dbReference type="InterPro" id="IPR003807">
    <property type="entry name" value="DUF202"/>
</dbReference>
<feature type="transmembrane region" description="Helical" evidence="5">
    <location>
        <begin position="85"/>
        <end position="107"/>
    </location>
</feature>
<dbReference type="EMBL" id="CP007790">
    <property type="protein sequence ID" value="AJK67698.1"/>
    <property type="molecule type" value="Genomic_DNA"/>
</dbReference>
<organism evidence="7 8">
    <name type="scientific">Corynebacterium marinum DSM 44953</name>
    <dbReference type="NCBI Taxonomy" id="1224162"/>
    <lineage>
        <taxon>Bacteria</taxon>
        <taxon>Bacillati</taxon>
        <taxon>Actinomycetota</taxon>
        <taxon>Actinomycetes</taxon>
        <taxon>Mycobacteriales</taxon>
        <taxon>Corynebacteriaceae</taxon>
        <taxon>Corynebacterium</taxon>
    </lineage>
</organism>
<dbReference type="KEGG" id="cmq:B840_00290"/>